<dbReference type="AlphaFoldDB" id="A0A4S8KRN4"/>
<evidence type="ECO:0000313" key="2">
    <source>
        <dbReference type="Proteomes" id="UP000297245"/>
    </source>
</evidence>
<proteinExistence type="predicted"/>
<dbReference type="OrthoDB" id="3267074at2759"/>
<protein>
    <recommendedName>
        <fullName evidence="3">Reverse transcriptase zinc-binding domain-containing protein</fullName>
    </recommendedName>
</protein>
<evidence type="ECO:0008006" key="3">
    <source>
        <dbReference type="Google" id="ProtNLM"/>
    </source>
</evidence>
<feature type="non-terminal residue" evidence="1">
    <location>
        <position position="1"/>
    </location>
</feature>
<feature type="non-terminal residue" evidence="1">
    <location>
        <position position="94"/>
    </location>
</feature>
<gene>
    <name evidence="1" type="ORF">K435DRAFT_591811</name>
</gene>
<keyword evidence="2" id="KW-1185">Reference proteome</keyword>
<dbReference type="Proteomes" id="UP000297245">
    <property type="component" value="Unassembled WGS sequence"/>
</dbReference>
<name>A0A4S8KRN4_DENBC</name>
<reference evidence="1 2" key="1">
    <citation type="journal article" date="2019" name="Nat. Ecol. Evol.">
        <title>Megaphylogeny resolves global patterns of mushroom evolution.</title>
        <authorList>
            <person name="Varga T."/>
            <person name="Krizsan K."/>
            <person name="Foldi C."/>
            <person name="Dima B."/>
            <person name="Sanchez-Garcia M."/>
            <person name="Sanchez-Ramirez S."/>
            <person name="Szollosi G.J."/>
            <person name="Szarkandi J.G."/>
            <person name="Papp V."/>
            <person name="Albert L."/>
            <person name="Andreopoulos W."/>
            <person name="Angelini C."/>
            <person name="Antonin V."/>
            <person name="Barry K.W."/>
            <person name="Bougher N.L."/>
            <person name="Buchanan P."/>
            <person name="Buyck B."/>
            <person name="Bense V."/>
            <person name="Catcheside P."/>
            <person name="Chovatia M."/>
            <person name="Cooper J."/>
            <person name="Damon W."/>
            <person name="Desjardin D."/>
            <person name="Finy P."/>
            <person name="Geml J."/>
            <person name="Haridas S."/>
            <person name="Hughes K."/>
            <person name="Justo A."/>
            <person name="Karasinski D."/>
            <person name="Kautmanova I."/>
            <person name="Kiss B."/>
            <person name="Kocsube S."/>
            <person name="Kotiranta H."/>
            <person name="LaButti K.M."/>
            <person name="Lechner B.E."/>
            <person name="Liimatainen K."/>
            <person name="Lipzen A."/>
            <person name="Lukacs Z."/>
            <person name="Mihaltcheva S."/>
            <person name="Morgado L.N."/>
            <person name="Niskanen T."/>
            <person name="Noordeloos M.E."/>
            <person name="Ohm R.A."/>
            <person name="Ortiz-Santana B."/>
            <person name="Ovrebo C."/>
            <person name="Racz N."/>
            <person name="Riley R."/>
            <person name="Savchenko A."/>
            <person name="Shiryaev A."/>
            <person name="Soop K."/>
            <person name="Spirin V."/>
            <person name="Szebenyi C."/>
            <person name="Tomsovsky M."/>
            <person name="Tulloss R.E."/>
            <person name="Uehling J."/>
            <person name="Grigoriev I.V."/>
            <person name="Vagvolgyi C."/>
            <person name="Papp T."/>
            <person name="Martin F.M."/>
            <person name="Miettinen O."/>
            <person name="Hibbett D.S."/>
            <person name="Nagy L.G."/>
        </authorList>
    </citation>
    <scope>NUCLEOTIDE SEQUENCE [LARGE SCALE GENOMIC DNA]</scope>
    <source>
        <strain evidence="1 2">CBS 962.96</strain>
    </source>
</reference>
<accession>A0A4S8KRN4</accession>
<dbReference type="EMBL" id="ML180192">
    <property type="protein sequence ID" value="THU78437.1"/>
    <property type="molecule type" value="Genomic_DNA"/>
</dbReference>
<sequence length="94" mass="10975">LVQLRTGHIPLRKHLHRICRADTPICPCCRRHPETVHHFLLRCPAHATARQRLRTEIGSRRCTTQALLTQKKLLPALFDYINATERFTHQYGTL</sequence>
<organism evidence="1 2">
    <name type="scientific">Dendrothele bispora (strain CBS 962.96)</name>
    <dbReference type="NCBI Taxonomy" id="1314807"/>
    <lineage>
        <taxon>Eukaryota</taxon>
        <taxon>Fungi</taxon>
        <taxon>Dikarya</taxon>
        <taxon>Basidiomycota</taxon>
        <taxon>Agaricomycotina</taxon>
        <taxon>Agaricomycetes</taxon>
        <taxon>Agaricomycetidae</taxon>
        <taxon>Agaricales</taxon>
        <taxon>Agaricales incertae sedis</taxon>
        <taxon>Dendrothele</taxon>
    </lineage>
</organism>
<evidence type="ECO:0000313" key="1">
    <source>
        <dbReference type="EMBL" id="THU78437.1"/>
    </source>
</evidence>